<comment type="caution">
    <text evidence="2">The sequence shown here is derived from an EMBL/GenBank/DDBJ whole genome shotgun (WGS) entry which is preliminary data.</text>
</comment>
<gene>
    <name evidence="2" type="ORF">ILUMI_12741</name>
</gene>
<feature type="region of interest" description="Disordered" evidence="1">
    <location>
        <begin position="197"/>
        <end position="216"/>
    </location>
</feature>
<evidence type="ECO:0000313" key="2">
    <source>
        <dbReference type="EMBL" id="KAF2893432.1"/>
    </source>
</evidence>
<dbReference type="PANTHER" id="PTHR11439">
    <property type="entry name" value="GAG-POL-RELATED RETROTRANSPOSON"/>
    <property type="match status" value="1"/>
</dbReference>
<name>A0A8K0CY03_IGNLU</name>
<dbReference type="AlphaFoldDB" id="A0A8K0CY03"/>
<dbReference type="EMBL" id="VTPC01007986">
    <property type="protein sequence ID" value="KAF2893432.1"/>
    <property type="molecule type" value="Genomic_DNA"/>
</dbReference>
<proteinExistence type="predicted"/>
<keyword evidence="3" id="KW-1185">Reference proteome</keyword>
<dbReference type="CDD" id="cd09272">
    <property type="entry name" value="RNase_HI_RT_Ty1"/>
    <property type="match status" value="1"/>
</dbReference>
<evidence type="ECO:0000313" key="3">
    <source>
        <dbReference type="Proteomes" id="UP000801492"/>
    </source>
</evidence>
<evidence type="ECO:0000256" key="1">
    <source>
        <dbReference type="SAM" id="MobiDB-lite"/>
    </source>
</evidence>
<reference evidence="2" key="1">
    <citation type="submission" date="2019-08" db="EMBL/GenBank/DDBJ databases">
        <title>The genome of the North American firefly Photinus pyralis.</title>
        <authorList>
            <consortium name="Photinus pyralis genome working group"/>
            <person name="Fallon T.R."/>
            <person name="Sander Lower S.E."/>
            <person name="Weng J.-K."/>
        </authorList>
    </citation>
    <scope>NUCLEOTIDE SEQUENCE</scope>
    <source>
        <strain evidence="2">TRF0915ILg1</strain>
        <tissue evidence="2">Whole body</tissue>
    </source>
</reference>
<organism evidence="2 3">
    <name type="scientific">Ignelater luminosus</name>
    <name type="common">Cucubano</name>
    <name type="synonym">Pyrophorus luminosus</name>
    <dbReference type="NCBI Taxonomy" id="2038154"/>
    <lineage>
        <taxon>Eukaryota</taxon>
        <taxon>Metazoa</taxon>
        <taxon>Ecdysozoa</taxon>
        <taxon>Arthropoda</taxon>
        <taxon>Hexapoda</taxon>
        <taxon>Insecta</taxon>
        <taxon>Pterygota</taxon>
        <taxon>Neoptera</taxon>
        <taxon>Endopterygota</taxon>
        <taxon>Coleoptera</taxon>
        <taxon>Polyphaga</taxon>
        <taxon>Elateriformia</taxon>
        <taxon>Elateroidea</taxon>
        <taxon>Elateridae</taxon>
        <taxon>Agrypninae</taxon>
        <taxon>Pyrophorini</taxon>
        <taxon>Ignelater</taxon>
    </lineage>
</organism>
<sequence>MENSKSAKVPAELNYFLQKQENNLAGEVPYRQAVVAQTYSDADYAADVDTRKSISRYTAVMADRAVSWSSRQQKCVSRSKAKVEYVSASDAAQKAHMNVQLRGSRMQPLVFMNMRNNPPEPEPVDKFLTVIRGNDVERVFLDLGAERLLNNHDLLLEIADGTHIQDQTCPNVRVQINKTNSLQKIHNLKNNEEFQEQLNIDDPTDKSYMPDEDEPI</sequence>
<dbReference type="Proteomes" id="UP000801492">
    <property type="component" value="Unassembled WGS sequence"/>
</dbReference>
<protein>
    <submittedName>
        <fullName evidence="2">Uncharacterized protein</fullName>
    </submittedName>
</protein>
<dbReference type="OrthoDB" id="412285at2759"/>
<accession>A0A8K0CY03</accession>